<organism evidence="3 4">
    <name type="scientific">Corynebacterium mendelii</name>
    <dbReference type="NCBI Taxonomy" id="2765362"/>
    <lineage>
        <taxon>Bacteria</taxon>
        <taxon>Bacillati</taxon>
        <taxon>Actinomycetota</taxon>
        <taxon>Actinomycetes</taxon>
        <taxon>Mycobacteriales</taxon>
        <taxon>Corynebacteriaceae</taxon>
        <taxon>Corynebacterium</taxon>
    </lineage>
</organism>
<dbReference type="InterPro" id="IPR006976">
    <property type="entry name" value="VanZ-like"/>
</dbReference>
<evidence type="ECO:0000256" key="1">
    <source>
        <dbReference type="SAM" id="Phobius"/>
    </source>
</evidence>
<dbReference type="EMBL" id="JAFLEQ010000016">
    <property type="protein sequence ID" value="MBN9644988.1"/>
    <property type="molecule type" value="Genomic_DNA"/>
</dbReference>
<feature type="transmembrane region" description="Helical" evidence="1">
    <location>
        <begin position="83"/>
        <end position="108"/>
    </location>
</feature>
<reference evidence="3" key="1">
    <citation type="submission" date="2021-03" db="EMBL/GenBank/DDBJ databases">
        <authorList>
            <person name="Sun Q."/>
        </authorList>
    </citation>
    <scope>NUCLEOTIDE SEQUENCE</scope>
    <source>
        <strain evidence="3">CCM 8862</strain>
    </source>
</reference>
<evidence type="ECO:0000313" key="3">
    <source>
        <dbReference type="EMBL" id="MBN9644988.1"/>
    </source>
</evidence>
<dbReference type="AlphaFoldDB" id="A0A939E3B4"/>
<dbReference type="Pfam" id="PF04892">
    <property type="entry name" value="VanZ"/>
    <property type="match status" value="1"/>
</dbReference>
<keyword evidence="4" id="KW-1185">Reference proteome</keyword>
<protein>
    <submittedName>
        <fullName evidence="3">VanZ family protein</fullName>
    </submittedName>
</protein>
<sequence length="167" mass="17168">MAKSQLFIGGLWKTANQSVRQIRLVPFAEFFSPTHWYSPWINAVGNIALFAAPVFVAVLVVLCTGAGGRIRQLTAGPGRFHPYAAVAVAAGLASIVIELVQFVFALGYTDIDDVIFNAAGALAGYWLGRTAAGKPGIAAAGVAAVGLVNAVLVVVLVSGMVAVAVTG</sequence>
<feature type="domain" description="VanZ-like" evidence="2">
    <location>
        <begin position="9"/>
        <end position="128"/>
    </location>
</feature>
<feature type="transmembrane region" description="Helical" evidence="1">
    <location>
        <begin position="139"/>
        <end position="165"/>
    </location>
</feature>
<proteinExistence type="predicted"/>
<dbReference type="Proteomes" id="UP000664332">
    <property type="component" value="Unassembled WGS sequence"/>
</dbReference>
<accession>A0A939E3B4</accession>
<keyword evidence="1" id="KW-1133">Transmembrane helix</keyword>
<comment type="caution">
    <text evidence="3">The sequence shown here is derived from an EMBL/GenBank/DDBJ whole genome shotgun (WGS) entry which is preliminary data.</text>
</comment>
<feature type="transmembrane region" description="Helical" evidence="1">
    <location>
        <begin position="40"/>
        <end position="62"/>
    </location>
</feature>
<keyword evidence="1" id="KW-0812">Transmembrane</keyword>
<keyword evidence="1" id="KW-0472">Membrane</keyword>
<evidence type="ECO:0000259" key="2">
    <source>
        <dbReference type="Pfam" id="PF04892"/>
    </source>
</evidence>
<evidence type="ECO:0000313" key="4">
    <source>
        <dbReference type="Proteomes" id="UP000664332"/>
    </source>
</evidence>
<name>A0A939E3B4_9CORY</name>
<gene>
    <name evidence="3" type="ORF">JZY06_10250</name>
</gene>